<protein>
    <recommendedName>
        <fullName evidence="5">Clr5 domain-containing protein</fullName>
    </recommendedName>
</protein>
<proteinExistence type="predicted"/>
<feature type="repeat" description="ANK" evidence="3">
    <location>
        <begin position="1035"/>
        <end position="1067"/>
    </location>
</feature>
<dbReference type="Pfam" id="PF12796">
    <property type="entry name" value="Ank_2"/>
    <property type="match status" value="2"/>
</dbReference>
<dbReference type="SUPFAM" id="SSF48403">
    <property type="entry name" value="Ankyrin repeat"/>
    <property type="match status" value="2"/>
</dbReference>
<dbReference type="Gene3D" id="1.25.40.20">
    <property type="entry name" value="Ankyrin repeat-containing domain"/>
    <property type="match status" value="4"/>
</dbReference>
<comment type="caution">
    <text evidence="6">The sequence shown here is derived from an EMBL/GenBank/DDBJ whole genome shotgun (WGS) entry which is preliminary data.</text>
</comment>
<feature type="repeat" description="ANK" evidence="3">
    <location>
        <begin position="823"/>
        <end position="855"/>
    </location>
</feature>
<feature type="repeat" description="ANK" evidence="3">
    <location>
        <begin position="965"/>
        <end position="997"/>
    </location>
</feature>
<dbReference type="PRINTS" id="PR01415">
    <property type="entry name" value="ANKYRIN"/>
</dbReference>
<reference evidence="6 7" key="1">
    <citation type="submission" date="2023-10" db="EMBL/GenBank/DDBJ databases">
        <title>Draft genome sequence of Xylaria bambusicola isolate GMP-LS, the root and basal stem rot pathogen of sugarcane in Indonesia.</title>
        <authorList>
            <person name="Selvaraj P."/>
            <person name="Muralishankar V."/>
            <person name="Muruganantham S."/>
            <person name="Sp S."/>
            <person name="Haryani S."/>
            <person name="Lau K.J.X."/>
            <person name="Naqvi N.I."/>
        </authorList>
    </citation>
    <scope>NUCLEOTIDE SEQUENCE [LARGE SCALE GENOMIC DNA]</scope>
    <source>
        <strain evidence="6">GMP-LS</strain>
    </source>
</reference>
<organism evidence="6 7">
    <name type="scientific">Xylaria bambusicola</name>
    <dbReference type="NCBI Taxonomy" id="326684"/>
    <lineage>
        <taxon>Eukaryota</taxon>
        <taxon>Fungi</taxon>
        <taxon>Dikarya</taxon>
        <taxon>Ascomycota</taxon>
        <taxon>Pezizomycotina</taxon>
        <taxon>Sordariomycetes</taxon>
        <taxon>Xylariomycetidae</taxon>
        <taxon>Xylariales</taxon>
        <taxon>Xylariaceae</taxon>
        <taxon>Xylaria</taxon>
    </lineage>
</organism>
<feature type="repeat" description="ANK" evidence="3">
    <location>
        <begin position="592"/>
        <end position="620"/>
    </location>
</feature>
<dbReference type="InterPro" id="IPR036770">
    <property type="entry name" value="Ankyrin_rpt-contain_sf"/>
</dbReference>
<evidence type="ECO:0000256" key="4">
    <source>
        <dbReference type="SAM" id="MobiDB-lite"/>
    </source>
</evidence>
<feature type="repeat" description="ANK" evidence="3">
    <location>
        <begin position="927"/>
        <end position="959"/>
    </location>
</feature>
<feature type="domain" description="Clr5" evidence="5">
    <location>
        <begin position="3"/>
        <end position="55"/>
    </location>
</feature>
<sequence>MASDDWEQHKARIVLMYCVEKQPLRHIISYMREHHNFNKKSCQYEYRLRTWGIKKNATKDNWNYVAYRIRKRDQKGKSSKVVLYGVPVPEERLRKEVQRYTNIPTAVEFGMRGKHTPPLLVTICSSFRSVPSPQTPDSGVVCIRSPSIMELDSIWPETLPWLQFEQKLRPVLHQPFSLLHSLLTAFGSIKLEPRYQKSECLLSLFPISGDISMLHKAISRYSNMIPSNCQEMKQSKALTPAHESYSIAMDMLKIIFFQMVHSILNKKDQFVLRLVEALSRSHPQMKLLSRNSYTNPQFDRRVIQLFCAFWRPASTPDKLSDYPIIFSLRCRLRRDKITMSFFHHGSLRLRCTGIQFAAITADTRLGKMLLDAGANPNTSNPEYPPPLQLIGLHSNTNPDDTLEFAHMLIKYGAIINPPPLYRHGTVINSSPLDLALARHDKLLADFLIDQGANKTLCSFWASRFEGGWYSLQLKPRGFRYSPLLVAIVSGINEITEQLLQPILSRPDEAPPNFIRDIFITSCLAGNAAVVSRLLLSLDIDLDNNWAGGITPLVATAWNIDVTIAEMLLTAGADVGPKVNTWDTATRTLTPAPLHVAAFHGNAELVQILIGRGASCNVQLDYRGDSDRNSRDDSEPWPLPFGLSNPLHLALMSEDLATVTLILPHSELVGGEIAQAVNFGDKTIISKLINKGADILFVTQDGTTALDIAAEEGNTEIISLFFDSGGKYRSSALYRATTIAIRSGDHSLLMNLMDYRPAGPIDSYEASCLVLALQESELDLVRQLLNSLASGPSQSFYLLESDGGVQHELVTSPTPHEYPDHCGTGITPLWAAYLSGDVSIIKEMLRLGYNLQKGDQESFSRSILYFNDERSNSILHLVLSTSQFEGLNQAGRQMLLLGSIKLYDQQKTQAQEYIKLIDSLNFTCGDAMVYSPLILAVKMNRSDLVSELIDAGADVNYIETENTDVYQYTVLEHAAVLGHVDVMELLMDRGANINKRPSCYQEDTPLQIAARWGYLKMVKVLIDNGADINALPAKYLGRTALEEAAENGRLDVVQYLLAKGASLNGEMRIYYVRSVREAMRRGHYVIAKYLKEYGSWTEKDQILYDHPIISNAKGYFRYDDQSNNWHFRQVEWDDDAGWYSMASTSTISSSEDGTCDGSSEEEEDISDSDHGELAAWREPEREMEDWFRSLADTFDESADFGAIQEEAASNHLTLPFRTSNLPELDSCQILSSGGGENSMVRLAEPVREQQLHGQLENVDSQPIAGEEPMPELVDEQVLTTDTELMSRNDPFFGADEIEDVWDI</sequence>
<keyword evidence="1" id="KW-0677">Repeat</keyword>
<dbReference type="InterPro" id="IPR002110">
    <property type="entry name" value="Ankyrin_rpt"/>
</dbReference>
<dbReference type="InterPro" id="IPR025676">
    <property type="entry name" value="Clr5_dom"/>
</dbReference>
<evidence type="ECO:0000259" key="5">
    <source>
        <dbReference type="Pfam" id="PF14420"/>
    </source>
</evidence>
<keyword evidence="7" id="KW-1185">Reference proteome</keyword>
<feature type="repeat" description="ANK" evidence="3">
    <location>
        <begin position="1000"/>
        <end position="1032"/>
    </location>
</feature>
<dbReference type="EMBL" id="JAWHQM010000021">
    <property type="protein sequence ID" value="KAK5631729.1"/>
    <property type="molecule type" value="Genomic_DNA"/>
</dbReference>
<dbReference type="PROSITE" id="PS50088">
    <property type="entry name" value="ANK_REPEAT"/>
    <property type="match status" value="7"/>
</dbReference>
<name>A0AAN7V0M9_9PEZI</name>
<dbReference type="PROSITE" id="PS50297">
    <property type="entry name" value="ANK_REP_REGION"/>
    <property type="match status" value="6"/>
</dbReference>
<accession>A0AAN7V0M9</accession>
<evidence type="ECO:0000256" key="3">
    <source>
        <dbReference type="PROSITE-ProRule" id="PRU00023"/>
    </source>
</evidence>
<evidence type="ECO:0000256" key="2">
    <source>
        <dbReference type="ARBA" id="ARBA00023043"/>
    </source>
</evidence>
<feature type="region of interest" description="Disordered" evidence="4">
    <location>
        <begin position="1144"/>
        <end position="1174"/>
    </location>
</feature>
<dbReference type="Pfam" id="PF14420">
    <property type="entry name" value="Clr5"/>
    <property type="match status" value="1"/>
</dbReference>
<dbReference type="PANTHER" id="PTHR24198:SF165">
    <property type="entry name" value="ANKYRIN REPEAT-CONTAINING PROTEIN-RELATED"/>
    <property type="match status" value="1"/>
</dbReference>
<gene>
    <name evidence="6" type="ORF">RRF57_007443</name>
</gene>
<keyword evidence="2 3" id="KW-0040">ANK repeat</keyword>
<dbReference type="Pfam" id="PF00023">
    <property type="entry name" value="Ank"/>
    <property type="match status" value="1"/>
</dbReference>
<feature type="repeat" description="ANK" evidence="3">
    <location>
        <begin position="700"/>
        <end position="724"/>
    </location>
</feature>
<evidence type="ECO:0000313" key="7">
    <source>
        <dbReference type="Proteomes" id="UP001305414"/>
    </source>
</evidence>
<dbReference type="PANTHER" id="PTHR24198">
    <property type="entry name" value="ANKYRIN REPEAT AND PROTEIN KINASE DOMAIN-CONTAINING PROTEIN"/>
    <property type="match status" value="1"/>
</dbReference>
<evidence type="ECO:0000313" key="6">
    <source>
        <dbReference type="EMBL" id="KAK5631729.1"/>
    </source>
</evidence>
<dbReference type="SMART" id="SM00248">
    <property type="entry name" value="ANK"/>
    <property type="match status" value="13"/>
</dbReference>
<evidence type="ECO:0000256" key="1">
    <source>
        <dbReference type="ARBA" id="ARBA00022737"/>
    </source>
</evidence>
<dbReference type="Proteomes" id="UP001305414">
    <property type="component" value="Unassembled WGS sequence"/>
</dbReference>